<reference evidence="2 3" key="1">
    <citation type="submission" date="2019-04" db="EMBL/GenBank/DDBJ databases">
        <title>Friends and foes A comparative genomics study of 23 Aspergillus species from section Flavi.</title>
        <authorList>
            <consortium name="DOE Joint Genome Institute"/>
            <person name="Kjaerbolling I."/>
            <person name="Vesth T."/>
            <person name="Frisvad J.C."/>
            <person name="Nybo J.L."/>
            <person name="Theobald S."/>
            <person name="Kildgaard S."/>
            <person name="Isbrandt T."/>
            <person name="Kuo A."/>
            <person name="Sato A."/>
            <person name="Lyhne E.K."/>
            <person name="Kogle M.E."/>
            <person name="Wiebenga A."/>
            <person name="Kun R.S."/>
            <person name="Lubbers R.J."/>
            <person name="Makela M.R."/>
            <person name="Barry K."/>
            <person name="Chovatia M."/>
            <person name="Clum A."/>
            <person name="Daum C."/>
            <person name="Haridas S."/>
            <person name="He G."/>
            <person name="LaButti K."/>
            <person name="Lipzen A."/>
            <person name="Mondo S."/>
            <person name="Riley R."/>
            <person name="Salamov A."/>
            <person name="Simmons B.A."/>
            <person name="Magnuson J.K."/>
            <person name="Henrissat B."/>
            <person name="Mortensen U.H."/>
            <person name="Larsen T.O."/>
            <person name="Devries R.P."/>
            <person name="Grigoriev I.V."/>
            <person name="Machida M."/>
            <person name="Baker S.E."/>
            <person name="Andersen M.R."/>
        </authorList>
    </citation>
    <scope>NUCLEOTIDE SEQUENCE [LARGE SCALE GENOMIC DNA]</scope>
    <source>
        <strain evidence="2 3">CBS 117626</strain>
    </source>
</reference>
<organism evidence="2 3">
    <name type="scientific">Aspergillus tamarii</name>
    <dbReference type="NCBI Taxonomy" id="41984"/>
    <lineage>
        <taxon>Eukaryota</taxon>
        <taxon>Fungi</taxon>
        <taxon>Dikarya</taxon>
        <taxon>Ascomycota</taxon>
        <taxon>Pezizomycotina</taxon>
        <taxon>Eurotiomycetes</taxon>
        <taxon>Eurotiomycetidae</taxon>
        <taxon>Eurotiales</taxon>
        <taxon>Aspergillaceae</taxon>
        <taxon>Aspergillus</taxon>
        <taxon>Aspergillus subgen. Circumdati</taxon>
    </lineage>
</organism>
<protein>
    <recommendedName>
        <fullName evidence="4">Secreted protein</fullName>
    </recommendedName>
</protein>
<evidence type="ECO:0000313" key="3">
    <source>
        <dbReference type="Proteomes" id="UP000326950"/>
    </source>
</evidence>
<evidence type="ECO:0000256" key="1">
    <source>
        <dbReference type="SAM" id="SignalP"/>
    </source>
</evidence>
<keyword evidence="1" id="KW-0732">Signal</keyword>
<evidence type="ECO:0000313" key="2">
    <source>
        <dbReference type="EMBL" id="KAE8161685.1"/>
    </source>
</evidence>
<name>A0A5N6USR0_ASPTM</name>
<keyword evidence="3" id="KW-1185">Reference proteome</keyword>
<proteinExistence type="predicted"/>
<feature type="signal peptide" evidence="1">
    <location>
        <begin position="1"/>
        <end position="17"/>
    </location>
</feature>
<dbReference type="Proteomes" id="UP000326950">
    <property type="component" value="Unassembled WGS sequence"/>
</dbReference>
<evidence type="ECO:0008006" key="4">
    <source>
        <dbReference type="Google" id="ProtNLM"/>
    </source>
</evidence>
<sequence length="150" mass="17476">MVPWFLTMLVSLTRCGSTRIHRSQSKYRVIFDLQMRCYTKEDQRNPLCLCQSTGGDRTTMFLGRNQPHKLWMSWNMEHLLEVSLLESRRNPGGSSALVGMSLPHECFSHPSKLHSHRRFDYLNRCVSTSQYTHHFGCADGMSYNMHTYPS</sequence>
<feature type="chain" id="PRO_5024839114" description="Secreted protein" evidence="1">
    <location>
        <begin position="18"/>
        <end position="150"/>
    </location>
</feature>
<accession>A0A5N6USR0</accession>
<dbReference type="EMBL" id="ML738638">
    <property type="protein sequence ID" value="KAE8161685.1"/>
    <property type="molecule type" value="Genomic_DNA"/>
</dbReference>
<gene>
    <name evidence="2" type="ORF">BDV40DRAFT_176550</name>
</gene>
<dbReference type="AlphaFoldDB" id="A0A5N6USR0"/>